<evidence type="ECO:0000256" key="1">
    <source>
        <dbReference type="SAM" id="Phobius"/>
    </source>
</evidence>
<accession>G5GHW8</accession>
<keyword evidence="1" id="KW-1133">Transmembrane helix</keyword>
<dbReference type="OrthoDB" id="9762883at2"/>
<proteinExistence type="predicted"/>
<dbReference type="CDD" id="cd07341">
    <property type="entry name" value="M56_BlaR1_MecR1_like"/>
    <property type="match status" value="1"/>
</dbReference>
<feature type="transmembrane region" description="Helical" evidence="1">
    <location>
        <begin position="27"/>
        <end position="45"/>
    </location>
</feature>
<feature type="transmembrane region" description="Helical" evidence="1">
    <location>
        <begin position="78"/>
        <end position="100"/>
    </location>
</feature>
<dbReference type="RefSeq" id="WP_005540596.1">
    <property type="nucleotide sequence ID" value="NZ_JH378832.1"/>
</dbReference>
<reference evidence="3 4" key="1">
    <citation type="submission" date="2011-08" db="EMBL/GenBank/DDBJ databases">
        <title>The Genome Sequence of Johnsonella ignava ATCC 51276.</title>
        <authorList>
            <consortium name="The Broad Institute Genome Sequencing Platform"/>
            <person name="Earl A."/>
            <person name="Ward D."/>
            <person name="Feldgarden M."/>
            <person name="Gevers D."/>
            <person name="Izard J."/>
            <person name="Blanton J.M."/>
            <person name="Baranova O.V."/>
            <person name="Dewhirst F.E."/>
            <person name="Young S.K."/>
            <person name="Zeng Q."/>
            <person name="Gargeya S."/>
            <person name="Fitzgerald M."/>
            <person name="Haas B."/>
            <person name="Abouelleil A."/>
            <person name="Alvarado L."/>
            <person name="Arachchi H.M."/>
            <person name="Berlin A."/>
            <person name="Brown A."/>
            <person name="Chapman S.B."/>
            <person name="Chen Z."/>
            <person name="Dunbar C."/>
            <person name="Freedman E."/>
            <person name="Gearin G."/>
            <person name="Gellesch M."/>
            <person name="Goldberg J."/>
            <person name="Griggs A."/>
            <person name="Gujja S."/>
            <person name="Heiman D."/>
            <person name="Howarth C."/>
            <person name="Larson L."/>
            <person name="Lui A."/>
            <person name="MacDonald P.J.P."/>
            <person name="Montmayeur A."/>
            <person name="Murphy C."/>
            <person name="Neiman D."/>
            <person name="Pearson M."/>
            <person name="Priest M."/>
            <person name="Roberts A."/>
            <person name="Saif S."/>
            <person name="Shea T."/>
            <person name="Shenoy N."/>
            <person name="Sisk P."/>
            <person name="Stolte C."/>
            <person name="Sykes S."/>
            <person name="Wortman J."/>
            <person name="Nusbaum C."/>
            <person name="Birren B."/>
        </authorList>
    </citation>
    <scope>NUCLEOTIDE SEQUENCE [LARGE SCALE GENOMIC DNA]</scope>
    <source>
        <strain evidence="3 4">ATCC 51276</strain>
    </source>
</reference>
<keyword evidence="1" id="KW-0812">Transmembrane</keyword>
<dbReference type="Proteomes" id="UP000003011">
    <property type="component" value="Unassembled WGS sequence"/>
</dbReference>
<dbReference type="InterPro" id="IPR008756">
    <property type="entry name" value="Peptidase_M56"/>
</dbReference>
<evidence type="ECO:0000259" key="2">
    <source>
        <dbReference type="Pfam" id="PF05569"/>
    </source>
</evidence>
<dbReference type="STRING" id="679200.HMPREF9333_01158"/>
<evidence type="ECO:0000313" key="4">
    <source>
        <dbReference type="Proteomes" id="UP000003011"/>
    </source>
</evidence>
<feature type="non-terminal residue" evidence="3">
    <location>
        <position position="1"/>
    </location>
</feature>
<name>G5GHW8_9FIRM</name>
<dbReference type="EMBL" id="ACZL01000021">
    <property type="protein sequence ID" value="EHI55443.1"/>
    <property type="molecule type" value="Genomic_DNA"/>
</dbReference>
<dbReference type="eggNOG" id="COG4219">
    <property type="taxonomic scope" value="Bacteria"/>
</dbReference>
<protein>
    <recommendedName>
        <fullName evidence="2">Peptidase M56 domain-containing protein</fullName>
    </recommendedName>
</protein>
<dbReference type="PANTHER" id="PTHR34978:SF3">
    <property type="entry name" value="SLR0241 PROTEIN"/>
    <property type="match status" value="1"/>
</dbReference>
<dbReference type="InterPro" id="IPR052173">
    <property type="entry name" value="Beta-lactam_resp_regulator"/>
</dbReference>
<comment type="caution">
    <text evidence="3">The sequence shown here is derived from an EMBL/GenBank/DDBJ whole genome shotgun (WGS) entry which is preliminary data.</text>
</comment>
<sequence length="338" mass="38231">KLSELLTDGTSIETKTGLLKKWAIKRILVVFMNSVIPSPFIIGFVKPRIFLSKNSLSDLETELILKHEMTHLKAKDYFYRRLMFILCVMYWFNPAVHIFLDKFIEINEMACDEATLKNCSAGERLTYAKLLRDMACSKPDIENIICLTGKTAINLQRRIINIMNSKKMMKKIPYIALSTLILGICPVISYAATNGSIGMQTYVIDKLDKGIEETADTKLIEYPEMDNTDIAEVMLEEIVPVSGSVDIDINVNGKIRVITNTVDMRKGSKVTFTLYADNSNDRFRVGLLNSKNKKVFVNSRSGEVGHTFTVNTSGKYRLFIEGLENKNIHIAGSLYIKN</sequence>
<dbReference type="Pfam" id="PF05569">
    <property type="entry name" value="Peptidase_M56"/>
    <property type="match status" value="1"/>
</dbReference>
<keyword evidence="4" id="KW-1185">Reference proteome</keyword>
<feature type="transmembrane region" description="Helical" evidence="1">
    <location>
        <begin position="172"/>
        <end position="192"/>
    </location>
</feature>
<dbReference type="PANTHER" id="PTHR34978">
    <property type="entry name" value="POSSIBLE SENSOR-TRANSDUCER PROTEIN BLAR"/>
    <property type="match status" value="1"/>
</dbReference>
<feature type="domain" description="Peptidase M56" evidence="2">
    <location>
        <begin position="21"/>
        <end position="162"/>
    </location>
</feature>
<evidence type="ECO:0000313" key="3">
    <source>
        <dbReference type="EMBL" id="EHI55443.1"/>
    </source>
</evidence>
<keyword evidence="1" id="KW-0472">Membrane</keyword>
<organism evidence="3 4">
    <name type="scientific">Johnsonella ignava ATCC 51276</name>
    <dbReference type="NCBI Taxonomy" id="679200"/>
    <lineage>
        <taxon>Bacteria</taxon>
        <taxon>Bacillati</taxon>
        <taxon>Bacillota</taxon>
        <taxon>Clostridia</taxon>
        <taxon>Lachnospirales</taxon>
        <taxon>Lachnospiraceae</taxon>
        <taxon>Johnsonella</taxon>
    </lineage>
</organism>
<dbReference type="HOGENOM" id="CLU_820181_0_0_9"/>
<dbReference type="AlphaFoldDB" id="G5GHW8"/>
<gene>
    <name evidence="3" type="ORF">HMPREF9333_01158</name>
</gene>